<reference evidence="1 2" key="1">
    <citation type="journal article" date="2014" name="Genome Biol. Evol.">
        <title>The genome of the myxosporean Thelohanellus kitauei shows adaptations to nutrient acquisition within its fish host.</title>
        <authorList>
            <person name="Yang Y."/>
            <person name="Xiong J."/>
            <person name="Zhou Z."/>
            <person name="Huo F."/>
            <person name="Miao W."/>
            <person name="Ran C."/>
            <person name="Liu Y."/>
            <person name="Zhang J."/>
            <person name="Feng J."/>
            <person name="Wang M."/>
            <person name="Wang M."/>
            <person name="Wang L."/>
            <person name="Yao B."/>
        </authorList>
    </citation>
    <scope>NUCLEOTIDE SEQUENCE [LARGE SCALE GENOMIC DNA]</scope>
    <source>
        <strain evidence="1">Wuqing</strain>
    </source>
</reference>
<comment type="caution">
    <text evidence="1">The sequence shown here is derived from an EMBL/GenBank/DDBJ whole genome shotgun (WGS) entry which is preliminary data.</text>
</comment>
<organism evidence="1 2">
    <name type="scientific">Thelohanellus kitauei</name>
    <name type="common">Myxosporean</name>
    <dbReference type="NCBI Taxonomy" id="669202"/>
    <lineage>
        <taxon>Eukaryota</taxon>
        <taxon>Metazoa</taxon>
        <taxon>Cnidaria</taxon>
        <taxon>Myxozoa</taxon>
        <taxon>Myxosporea</taxon>
        <taxon>Bivalvulida</taxon>
        <taxon>Platysporina</taxon>
        <taxon>Myxobolidae</taxon>
        <taxon>Thelohanellus</taxon>
    </lineage>
</organism>
<dbReference type="Proteomes" id="UP000031668">
    <property type="component" value="Unassembled WGS sequence"/>
</dbReference>
<gene>
    <name evidence="1" type="ORF">RF11_02931</name>
</gene>
<name>A0A0C2JIA3_THEKT</name>
<evidence type="ECO:0000313" key="1">
    <source>
        <dbReference type="EMBL" id="KII69048.1"/>
    </source>
</evidence>
<proteinExistence type="predicted"/>
<keyword evidence="2" id="KW-1185">Reference proteome</keyword>
<accession>A0A0C2JIA3</accession>
<protein>
    <submittedName>
        <fullName evidence="1">Uncharacterized protein</fullName>
    </submittedName>
</protein>
<dbReference type="EMBL" id="JWZT01002630">
    <property type="protein sequence ID" value="KII69048.1"/>
    <property type="molecule type" value="Genomic_DNA"/>
</dbReference>
<evidence type="ECO:0000313" key="2">
    <source>
        <dbReference type="Proteomes" id="UP000031668"/>
    </source>
</evidence>
<dbReference type="AlphaFoldDB" id="A0A0C2JIA3"/>
<sequence length="131" mass="15282">MEETYCSISRSKKMLDNKIFIITNHSSDHLILKIHIISRDAYDLCPPLRHYSTIVENLICESLSIMTIKHNKSHRQCNYRNSVTVIGYDNLSRYSSETTLYYLISKTISSTNFVESISQLYTRCKKLSYAK</sequence>